<dbReference type="InterPro" id="IPR001647">
    <property type="entry name" value="HTH_TetR"/>
</dbReference>
<evidence type="ECO:0000256" key="3">
    <source>
        <dbReference type="PROSITE-ProRule" id="PRU00335"/>
    </source>
</evidence>
<dbReference type="RefSeq" id="WP_231495200.1">
    <property type="nucleotide sequence ID" value="NZ_CABLBW010000001.1"/>
</dbReference>
<evidence type="ECO:0000256" key="1">
    <source>
        <dbReference type="ARBA" id="ARBA00022491"/>
    </source>
</evidence>
<organism evidence="5 6">
    <name type="scientific">Oceanobacillus picturae</name>
    <dbReference type="NCBI Taxonomy" id="171693"/>
    <lineage>
        <taxon>Bacteria</taxon>
        <taxon>Bacillati</taxon>
        <taxon>Bacillota</taxon>
        <taxon>Bacilli</taxon>
        <taxon>Bacillales</taxon>
        <taxon>Bacillaceae</taxon>
        <taxon>Oceanobacillus</taxon>
    </lineage>
</organism>
<evidence type="ECO:0000313" key="6">
    <source>
        <dbReference type="Proteomes" id="UP000028863"/>
    </source>
</evidence>
<gene>
    <name evidence="5" type="primary">acrR_1</name>
    <name evidence="5" type="ORF">BN988_01464</name>
</gene>
<reference evidence="5" key="1">
    <citation type="submission" date="2014-03" db="EMBL/GenBank/DDBJ databases">
        <title>Draft genome sequencing of Oceanobacillus picturae strain S1 isolated from human gut.</title>
        <authorList>
            <person name="Croce O."/>
            <person name="Lagier J.C."/>
            <person name="Raoult D."/>
        </authorList>
    </citation>
    <scope>NUCLEOTIDE SEQUENCE [LARGE SCALE GENOMIC DNA]</scope>
    <source>
        <strain evidence="5">S1</strain>
    </source>
</reference>
<evidence type="ECO:0000313" key="5">
    <source>
        <dbReference type="EMBL" id="CDO02982.1"/>
    </source>
</evidence>
<dbReference type="GO" id="GO:0003677">
    <property type="term" value="F:DNA binding"/>
    <property type="evidence" value="ECO:0007669"/>
    <property type="project" value="UniProtKB-UniRule"/>
</dbReference>
<evidence type="ECO:0000256" key="2">
    <source>
        <dbReference type="ARBA" id="ARBA00023125"/>
    </source>
</evidence>
<keyword evidence="6" id="KW-1185">Reference proteome</keyword>
<dbReference type="InterPro" id="IPR009057">
    <property type="entry name" value="Homeodomain-like_sf"/>
</dbReference>
<keyword evidence="1" id="KW-0678">Repressor</keyword>
<dbReference type="SUPFAM" id="SSF48498">
    <property type="entry name" value="Tetracyclin repressor-like, C-terminal domain"/>
    <property type="match status" value="1"/>
</dbReference>
<dbReference type="STRING" id="171693.BN988_01464"/>
<feature type="domain" description="HTH tetR-type" evidence="4">
    <location>
        <begin position="11"/>
        <end position="71"/>
    </location>
</feature>
<dbReference type="InterPro" id="IPR036271">
    <property type="entry name" value="Tet_transcr_reg_TetR-rel_C_sf"/>
</dbReference>
<dbReference type="AlphaFoldDB" id="W9AJ85"/>
<dbReference type="EMBL" id="CCAX010000001">
    <property type="protein sequence ID" value="CDO02982.1"/>
    <property type="molecule type" value="Genomic_DNA"/>
</dbReference>
<sequence length="209" mass="24008">MDYITTQDQGSERREQILEVALKQFSDYGYHKTKVSDIVKAAGVAQGTFYWYFKSKEAIALEIIHNKEADLIAVVLQGYRESKVTVQEVVQASEKLFEDYFVFSQQNKYFMRLLLKGMETEESVQSAILETRIKLEKAFQKNIERAAELGILPQKDPMVQSALLVSLLEGMLERWLFNPQQGYSKLQSQSAKQLAKDVVQFEFFGLLGI</sequence>
<dbReference type="eggNOG" id="COG1309">
    <property type="taxonomic scope" value="Bacteria"/>
</dbReference>
<dbReference type="PRINTS" id="PR00455">
    <property type="entry name" value="HTHTETR"/>
</dbReference>
<proteinExistence type="predicted"/>
<dbReference type="PROSITE" id="PS50977">
    <property type="entry name" value="HTH_TETR_2"/>
    <property type="match status" value="1"/>
</dbReference>
<dbReference type="PANTHER" id="PTHR43479">
    <property type="entry name" value="ACREF/ENVCD OPERON REPRESSOR-RELATED"/>
    <property type="match status" value="1"/>
</dbReference>
<protein>
    <submittedName>
        <fullName evidence="5">Potential acrAB operon repressor</fullName>
    </submittedName>
</protein>
<keyword evidence="2 3" id="KW-0238">DNA-binding</keyword>
<feature type="DNA-binding region" description="H-T-H motif" evidence="3">
    <location>
        <begin position="34"/>
        <end position="53"/>
    </location>
</feature>
<dbReference type="SUPFAM" id="SSF46689">
    <property type="entry name" value="Homeodomain-like"/>
    <property type="match status" value="1"/>
</dbReference>
<dbReference type="Proteomes" id="UP000028863">
    <property type="component" value="Unassembled WGS sequence"/>
</dbReference>
<reference evidence="5" key="2">
    <citation type="submission" date="2014-03" db="EMBL/GenBank/DDBJ databases">
        <authorList>
            <person name="Urmite Genomes"/>
        </authorList>
    </citation>
    <scope>NUCLEOTIDE SEQUENCE</scope>
    <source>
        <strain evidence="5">S1</strain>
    </source>
</reference>
<dbReference type="PANTHER" id="PTHR43479:SF11">
    <property type="entry name" value="ACREF_ENVCD OPERON REPRESSOR-RELATED"/>
    <property type="match status" value="1"/>
</dbReference>
<evidence type="ECO:0000259" key="4">
    <source>
        <dbReference type="PROSITE" id="PS50977"/>
    </source>
</evidence>
<accession>W9AJ85</accession>
<name>W9AJ85_9BACI</name>
<dbReference type="Gene3D" id="1.10.357.10">
    <property type="entry name" value="Tetracycline Repressor, domain 2"/>
    <property type="match status" value="1"/>
</dbReference>
<dbReference type="Pfam" id="PF00440">
    <property type="entry name" value="TetR_N"/>
    <property type="match status" value="1"/>
</dbReference>
<comment type="caution">
    <text evidence="5">The sequence shown here is derived from an EMBL/GenBank/DDBJ whole genome shotgun (WGS) entry which is preliminary data.</text>
</comment>
<dbReference type="InterPro" id="IPR050624">
    <property type="entry name" value="HTH-type_Tx_Regulator"/>
</dbReference>